<dbReference type="EMBL" id="KN832091">
    <property type="protein sequence ID" value="KIN94621.1"/>
    <property type="molecule type" value="Genomic_DNA"/>
</dbReference>
<proteinExistence type="predicted"/>
<protein>
    <submittedName>
        <fullName evidence="1">Uncharacterized protein</fullName>
    </submittedName>
</protein>
<reference evidence="2" key="2">
    <citation type="submission" date="2015-01" db="EMBL/GenBank/DDBJ databases">
        <title>Evolutionary Origins and Diversification of the Mycorrhizal Mutualists.</title>
        <authorList>
            <consortium name="DOE Joint Genome Institute"/>
            <consortium name="Mycorrhizal Genomics Consortium"/>
            <person name="Kohler A."/>
            <person name="Kuo A."/>
            <person name="Nagy L.G."/>
            <person name="Floudas D."/>
            <person name="Copeland A."/>
            <person name="Barry K.W."/>
            <person name="Cichocki N."/>
            <person name="Veneault-Fourrey C."/>
            <person name="LaButti K."/>
            <person name="Lindquist E.A."/>
            <person name="Lipzen A."/>
            <person name="Lundell T."/>
            <person name="Morin E."/>
            <person name="Murat C."/>
            <person name="Riley R."/>
            <person name="Ohm R."/>
            <person name="Sun H."/>
            <person name="Tunlid A."/>
            <person name="Henrissat B."/>
            <person name="Grigoriev I.V."/>
            <person name="Hibbett D.S."/>
            <person name="Martin F."/>
        </authorList>
    </citation>
    <scope>NUCLEOTIDE SEQUENCE [LARGE SCALE GENOMIC DNA]</scope>
    <source>
        <strain evidence="2">Marx 270</strain>
    </source>
</reference>
<accession>A0A0C3JAB1</accession>
<reference evidence="1 2" key="1">
    <citation type="submission" date="2014-04" db="EMBL/GenBank/DDBJ databases">
        <authorList>
            <consortium name="DOE Joint Genome Institute"/>
            <person name="Kuo A."/>
            <person name="Kohler A."/>
            <person name="Costa M.D."/>
            <person name="Nagy L.G."/>
            <person name="Floudas D."/>
            <person name="Copeland A."/>
            <person name="Barry K.W."/>
            <person name="Cichocki N."/>
            <person name="Veneault-Fourrey C."/>
            <person name="LaButti K."/>
            <person name="Lindquist E.A."/>
            <person name="Lipzen A."/>
            <person name="Lundell T."/>
            <person name="Morin E."/>
            <person name="Murat C."/>
            <person name="Sun H."/>
            <person name="Tunlid A."/>
            <person name="Henrissat B."/>
            <person name="Grigoriev I.V."/>
            <person name="Hibbett D.S."/>
            <person name="Martin F."/>
            <person name="Nordberg H.P."/>
            <person name="Cantor M.N."/>
            <person name="Hua S.X."/>
        </authorList>
    </citation>
    <scope>NUCLEOTIDE SEQUENCE [LARGE SCALE GENOMIC DNA]</scope>
    <source>
        <strain evidence="1 2">Marx 270</strain>
    </source>
</reference>
<dbReference type="Proteomes" id="UP000054217">
    <property type="component" value="Unassembled WGS sequence"/>
</dbReference>
<keyword evidence="2" id="KW-1185">Reference proteome</keyword>
<organism evidence="1 2">
    <name type="scientific">Pisolithus tinctorius Marx 270</name>
    <dbReference type="NCBI Taxonomy" id="870435"/>
    <lineage>
        <taxon>Eukaryota</taxon>
        <taxon>Fungi</taxon>
        <taxon>Dikarya</taxon>
        <taxon>Basidiomycota</taxon>
        <taxon>Agaricomycotina</taxon>
        <taxon>Agaricomycetes</taxon>
        <taxon>Agaricomycetidae</taxon>
        <taxon>Boletales</taxon>
        <taxon>Sclerodermatineae</taxon>
        <taxon>Pisolithaceae</taxon>
        <taxon>Pisolithus</taxon>
    </lineage>
</organism>
<gene>
    <name evidence="1" type="ORF">M404DRAFT_34846</name>
</gene>
<dbReference type="AlphaFoldDB" id="A0A0C3JAB1"/>
<sequence>MDREYRSKSESLLPSFLFVAIAERFPPEIVDLSEQELITLGFLGDSELLSSLYVHLSHSRLSVRLVDALPGVRDKVQRVRADPVHLGSVNCFQVECLRRKYSAQPPAQGGTVPTSPTSQSFPTSPIVSEAGTLFSQLSNNSDALTVVAPDLISQFEINFWYHGISSSPPKLLWRSDFKTNPFAIPVLGDRFFRIATKTAYGVFGTCLNKVWDATVVPQIKDAMKAHGLKYSALKMARFLTVVEEDGKESFGPVVVWISVHPNTTNARAVRDATPDILHILNDTQVTGVVIEWYEGTVERLDGPLRTNISTLQNKMIPADLQLPILRTLPRRLIINPNTEDKNGEPLYVVSKYGSTTKLTLGNYSSMDAYTCTEFRLESCKVVVYNCKGSGDFSAKGDSGALIFTGDGGRLAILHSGMPQGMHNHVTYATPLWWAFKQLLERYPSAQFYDIEYTPE</sequence>
<dbReference type="OrthoDB" id="3364808at2759"/>
<dbReference type="HOGENOM" id="CLU_601465_0_0_1"/>
<name>A0A0C3JAB1_PISTI</name>
<evidence type="ECO:0000313" key="2">
    <source>
        <dbReference type="Proteomes" id="UP000054217"/>
    </source>
</evidence>
<evidence type="ECO:0000313" key="1">
    <source>
        <dbReference type="EMBL" id="KIN94621.1"/>
    </source>
</evidence>
<dbReference type="InParanoid" id="A0A0C3JAB1"/>